<organism evidence="2 3">
    <name type="scientific">Plectonema radiosum NIES-515</name>
    <dbReference type="NCBI Taxonomy" id="2986073"/>
    <lineage>
        <taxon>Bacteria</taxon>
        <taxon>Bacillati</taxon>
        <taxon>Cyanobacteriota</taxon>
        <taxon>Cyanophyceae</taxon>
        <taxon>Oscillatoriophycideae</taxon>
        <taxon>Oscillatoriales</taxon>
        <taxon>Microcoleaceae</taxon>
        <taxon>Plectonema</taxon>
    </lineage>
</organism>
<dbReference type="Proteomes" id="UP001526143">
    <property type="component" value="Unassembled WGS sequence"/>
</dbReference>
<gene>
    <name evidence="2" type="ORF">OGM63_16700</name>
</gene>
<proteinExistence type="predicted"/>
<dbReference type="InterPro" id="IPR021139">
    <property type="entry name" value="NYN"/>
</dbReference>
<feature type="domain" description="NYN" evidence="1">
    <location>
        <begin position="138"/>
        <end position="248"/>
    </location>
</feature>
<evidence type="ECO:0000313" key="2">
    <source>
        <dbReference type="EMBL" id="MCV3215131.1"/>
    </source>
</evidence>
<sequence>MELLLTTDDSVLFNKIGFYVGQAIIAIQHKQPELLLEKYRNISWSSHHQSSLTAKLTEILRPSNDWHTLINKLQGFLKVLLIPESFNSPILIKLIEDIRLLNPAKVELNGSSSFNTINPVSSEIVTNGSLSQTKIAVLLLDAENLQINAETEQFLTTVCTCPIQVKIAFANWRSMGKLDIEFHQRGYDLIHVPAGRDNADGKMIAFGSSIHEHYPKAKEVLVCSSDTVMTNLCNHLQQNGLTVYQVSKQKNNITVTNIYTAKTDNYYLNKLPEIPTLEQFIYQLKELIKVEQKRTKNCWLELATLSQMFKEKYQFTISQVVSKHLPGKKARDIFVNYPTEFVVHQMSEQSELYVTLFEINQVQQVEKSNDDVQQTNVASLPYINSKTDLEEALKNIIKKLTTQSSNSYICVGILGSKFSQQHGKSITNQIKSLHLSGTFINFLKSCDSFELQKIGDRWHVALRQASSITA</sequence>
<comment type="caution">
    <text evidence="2">The sequence shown here is derived from an EMBL/GenBank/DDBJ whole genome shotgun (WGS) entry which is preliminary data.</text>
</comment>
<dbReference type="RefSeq" id="WP_263746719.1">
    <property type="nucleotide sequence ID" value="NZ_JAOWRF010000242.1"/>
</dbReference>
<keyword evidence="3" id="KW-1185">Reference proteome</keyword>
<reference evidence="2 3" key="1">
    <citation type="submission" date="2022-10" db="EMBL/GenBank/DDBJ databases">
        <title>Identification of biosynthetic pathway for the production of the potent trypsin inhibitor radiosumin.</title>
        <authorList>
            <person name="Fewer D.P."/>
            <person name="Delbaje E."/>
            <person name="Ouyang X."/>
            <person name="Agostino P.D."/>
            <person name="Wahlsten M."/>
            <person name="Jokela J."/>
            <person name="Permi P."/>
            <person name="Haapaniemi E."/>
            <person name="Koistinen H."/>
        </authorList>
    </citation>
    <scope>NUCLEOTIDE SEQUENCE [LARGE SCALE GENOMIC DNA]</scope>
    <source>
        <strain evidence="2 3">NIES-515</strain>
    </source>
</reference>
<protein>
    <submittedName>
        <fullName evidence="2">NYN domain-containing protein</fullName>
    </submittedName>
</protein>
<evidence type="ECO:0000259" key="1">
    <source>
        <dbReference type="Pfam" id="PF01936"/>
    </source>
</evidence>
<name>A0ABT3B177_9CYAN</name>
<evidence type="ECO:0000313" key="3">
    <source>
        <dbReference type="Proteomes" id="UP001526143"/>
    </source>
</evidence>
<accession>A0ABT3B177</accession>
<dbReference type="EMBL" id="JAOWRF010000242">
    <property type="protein sequence ID" value="MCV3215131.1"/>
    <property type="molecule type" value="Genomic_DNA"/>
</dbReference>
<dbReference type="Pfam" id="PF01936">
    <property type="entry name" value="NYN"/>
    <property type="match status" value="1"/>
</dbReference>